<dbReference type="InterPro" id="IPR019448">
    <property type="entry name" value="NT-C2"/>
</dbReference>
<protein>
    <recommendedName>
        <fullName evidence="1">C2 NT-type domain-containing protein</fullName>
    </recommendedName>
</protein>
<sequence>MLTPFTHLFISKSRKVNFELSLIIRDLVNVPLVSGYYYVNWKLRNASHTTGTTERVHIKDHQITWNHPINTMIQLVINKQQVLNDCELKLDIYQKGGKEIGTLSINLSEYAGSGVTTERYLLQNCKFNSTIKLSLRMNIKPDSTSNQPSSYPQFQTPPLSRKQIFKDIPTVIHERKERNKKADLPPPILTIRKSQSVMSLPRFCKLQTSNEEPSPIDVVEKLFAVRVVEPV</sequence>
<gene>
    <name evidence="2" type="ORF">MUCCIDRAFT_154927</name>
</gene>
<feature type="domain" description="C2 NT-type" evidence="1">
    <location>
        <begin position="8"/>
        <end position="139"/>
    </location>
</feature>
<dbReference type="PANTHER" id="PTHR21456:SF1">
    <property type="entry name" value="C2 NT-TYPE DOMAIN-CONTAINING PROTEIN"/>
    <property type="match status" value="1"/>
</dbReference>
<dbReference type="STRING" id="747725.A0A168PZQ7"/>
<dbReference type="EMBL" id="AMYB01000001">
    <property type="protein sequence ID" value="OAD08475.1"/>
    <property type="molecule type" value="Genomic_DNA"/>
</dbReference>
<evidence type="ECO:0000259" key="1">
    <source>
        <dbReference type="PROSITE" id="PS51840"/>
    </source>
</evidence>
<accession>A0A168PZQ7</accession>
<dbReference type="PANTHER" id="PTHR21456">
    <property type="entry name" value="FAMILY WITH SEQUENCE SIMILARITY 102"/>
    <property type="match status" value="1"/>
</dbReference>
<reference evidence="2 3" key="1">
    <citation type="submission" date="2015-06" db="EMBL/GenBank/DDBJ databases">
        <title>Expansion of signal transduction pathways in fungi by whole-genome duplication.</title>
        <authorList>
            <consortium name="DOE Joint Genome Institute"/>
            <person name="Corrochano L.M."/>
            <person name="Kuo A."/>
            <person name="Marcet-Houben M."/>
            <person name="Polaino S."/>
            <person name="Salamov A."/>
            <person name="Villalobos J.M."/>
            <person name="Alvarez M.I."/>
            <person name="Avalos J."/>
            <person name="Benito E.P."/>
            <person name="Benoit I."/>
            <person name="Burger G."/>
            <person name="Camino L.P."/>
            <person name="Canovas D."/>
            <person name="Cerda-Olmedo E."/>
            <person name="Cheng J.-F."/>
            <person name="Dominguez A."/>
            <person name="Elias M."/>
            <person name="Eslava A.P."/>
            <person name="Glaser F."/>
            <person name="Grimwood J."/>
            <person name="Gutierrez G."/>
            <person name="Heitman J."/>
            <person name="Henrissat B."/>
            <person name="Iturriaga E.A."/>
            <person name="Lang B.F."/>
            <person name="Lavin J.L."/>
            <person name="Lee S."/>
            <person name="Li W."/>
            <person name="Lindquist E."/>
            <person name="Lopez-Garcia S."/>
            <person name="Luque E.M."/>
            <person name="Marcos A.T."/>
            <person name="Martin J."/>
            <person name="Mccluskey K."/>
            <person name="Medina H.R."/>
            <person name="Miralles-Duran A."/>
            <person name="Miyazaki A."/>
            <person name="Munoz-Torres E."/>
            <person name="Oguiza J.A."/>
            <person name="Ohm R."/>
            <person name="Olmedo M."/>
            <person name="Orejas M."/>
            <person name="Ortiz-Castellanos L."/>
            <person name="Pisabarro A.G."/>
            <person name="Rodriguez-Romero J."/>
            <person name="Ruiz-Herrera J."/>
            <person name="Ruiz-Vazquez R."/>
            <person name="Sanz C."/>
            <person name="Schackwitz W."/>
            <person name="Schmutz J."/>
            <person name="Shahriari M."/>
            <person name="Shelest E."/>
            <person name="Silva-Franco F."/>
            <person name="Soanes D."/>
            <person name="Syed K."/>
            <person name="Tagua V.G."/>
            <person name="Talbot N.J."/>
            <person name="Thon M."/>
            <person name="De Vries R.P."/>
            <person name="Wiebenga A."/>
            <person name="Yadav J.S."/>
            <person name="Braun E.L."/>
            <person name="Baker S."/>
            <person name="Garre V."/>
            <person name="Horwitz B."/>
            <person name="Torres-Martinez S."/>
            <person name="Idnurm A."/>
            <person name="Herrera-Estrella A."/>
            <person name="Gabaldon T."/>
            <person name="Grigoriev I.V."/>
        </authorList>
    </citation>
    <scope>NUCLEOTIDE SEQUENCE [LARGE SCALE GENOMIC DNA]</scope>
    <source>
        <strain evidence="2 3">CBS 277.49</strain>
    </source>
</reference>
<dbReference type="Proteomes" id="UP000077051">
    <property type="component" value="Unassembled WGS sequence"/>
</dbReference>
<dbReference type="PROSITE" id="PS51840">
    <property type="entry name" value="C2_NT"/>
    <property type="match status" value="1"/>
</dbReference>
<name>A0A168PZQ7_MUCCL</name>
<dbReference type="AlphaFoldDB" id="A0A168PZQ7"/>
<dbReference type="Pfam" id="PF10358">
    <property type="entry name" value="NT-C2"/>
    <property type="match status" value="1"/>
</dbReference>
<dbReference type="VEuPathDB" id="FungiDB:MUCCIDRAFT_154927"/>
<dbReference type="InterPro" id="IPR039931">
    <property type="entry name" value="EEIG1/2-like"/>
</dbReference>
<keyword evidence="3" id="KW-1185">Reference proteome</keyword>
<organism evidence="2 3">
    <name type="scientific">Mucor lusitanicus CBS 277.49</name>
    <dbReference type="NCBI Taxonomy" id="747725"/>
    <lineage>
        <taxon>Eukaryota</taxon>
        <taxon>Fungi</taxon>
        <taxon>Fungi incertae sedis</taxon>
        <taxon>Mucoromycota</taxon>
        <taxon>Mucoromycotina</taxon>
        <taxon>Mucoromycetes</taxon>
        <taxon>Mucorales</taxon>
        <taxon>Mucorineae</taxon>
        <taxon>Mucoraceae</taxon>
        <taxon>Mucor</taxon>
    </lineage>
</organism>
<comment type="caution">
    <text evidence="2">The sequence shown here is derived from an EMBL/GenBank/DDBJ whole genome shotgun (WGS) entry which is preliminary data.</text>
</comment>
<evidence type="ECO:0000313" key="2">
    <source>
        <dbReference type="EMBL" id="OAD08475.1"/>
    </source>
</evidence>
<proteinExistence type="predicted"/>
<evidence type="ECO:0000313" key="3">
    <source>
        <dbReference type="Proteomes" id="UP000077051"/>
    </source>
</evidence>
<dbReference type="OrthoDB" id="3365224at2759"/>